<reference evidence="1" key="1">
    <citation type="journal article" date="2022" name="Cell">
        <title>Design, construction, and in vivo augmentation of a complex gut microbiome.</title>
        <authorList>
            <person name="Cheng A.G."/>
            <person name="Ho P.Y."/>
            <person name="Aranda-Diaz A."/>
            <person name="Jain S."/>
            <person name="Yu F.B."/>
            <person name="Meng X."/>
            <person name="Wang M."/>
            <person name="Iakiviak M."/>
            <person name="Nagashima K."/>
            <person name="Zhao A."/>
            <person name="Murugkar P."/>
            <person name="Patil A."/>
            <person name="Atabakhsh K."/>
            <person name="Weakley A."/>
            <person name="Yan J."/>
            <person name="Brumbaugh A.R."/>
            <person name="Higginbottom S."/>
            <person name="Dimas A."/>
            <person name="Shiver A.L."/>
            <person name="Deutschbauer A."/>
            <person name="Neff N."/>
            <person name="Sonnenburg J.L."/>
            <person name="Huang K.C."/>
            <person name="Fischbach M.A."/>
        </authorList>
    </citation>
    <scope>NUCLEOTIDE SEQUENCE</scope>
    <source>
        <strain evidence="1">JC50</strain>
    </source>
</reference>
<dbReference type="InterPro" id="IPR051354">
    <property type="entry name" value="Transposase_27_IS1"/>
</dbReference>
<organism evidence="1 2">
    <name type="scientific">Alistipes senegalensis JC50</name>
    <dbReference type="NCBI Taxonomy" id="1033732"/>
    <lineage>
        <taxon>Bacteria</taxon>
        <taxon>Pseudomonadati</taxon>
        <taxon>Bacteroidota</taxon>
        <taxon>Bacteroidia</taxon>
        <taxon>Bacteroidales</taxon>
        <taxon>Rikenellaceae</taxon>
        <taxon>Alistipes</taxon>
    </lineage>
</organism>
<dbReference type="PANTHER" id="PTHR33293:SF1">
    <property type="entry name" value="INSERTION ELEMENT IS1 1 PROTEIN INSB-RELATED"/>
    <property type="match status" value="1"/>
</dbReference>
<dbReference type="EMBL" id="CP102252">
    <property type="protein sequence ID" value="UWN66253.1"/>
    <property type="molecule type" value="Genomic_DNA"/>
</dbReference>
<name>A0ABY5VA58_9BACT</name>
<proteinExistence type="predicted"/>
<evidence type="ECO:0008006" key="3">
    <source>
        <dbReference type="Google" id="ProtNLM"/>
    </source>
</evidence>
<accession>A0ABY5VA58</accession>
<evidence type="ECO:0000313" key="1">
    <source>
        <dbReference type="EMBL" id="UWN66253.1"/>
    </source>
</evidence>
<dbReference type="RefSeq" id="WP_218915861.1">
    <property type="nucleotide sequence ID" value="NZ_CP102252.1"/>
</dbReference>
<dbReference type="PANTHER" id="PTHR33293">
    <property type="entry name" value="INSERTION ELEMENT IS1 1 PROTEIN INSB-RELATED"/>
    <property type="match status" value="1"/>
</dbReference>
<evidence type="ECO:0000313" key="2">
    <source>
        <dbReference type="Proteomes" id="UP001058267"/>
    </source>
</evidence>
<keyword evidence="2" id="KW-1185">Reference proteome</keyword>
<gene>
    <name evidence="1" type="ORF">NQ519_05320</name>
</gene>
<sequence>MTCKFCGGTCIKNGYQENGKQRYKCKYCHRKQQADYSYQAYIPELNRTISEYIKEGVGIRGIARLLEISTTTLIKRIISISKNITAPHVTANAEVDEIKTFVGRKKDHIWVAYALNRTDNSVVVSLSVLVPMRR</sequence>
<dbReference type="Proteomes" id="UP001058267">
    <property type="component" value="Chromosome"/>
</dbReference>
<protein>
    <recommendedName>
        <fullName evidence="3">IS1 family transposase</fullName>
    </recommendedName>
</protein>